<dbReference type="EMBL" id="JAJEQE010000052">
    <property type="protein sequence ID" value="MCC2150018.1"/>
    <property type="molecule type" value="Genomic_DNA"/>
</dbReference>
<comment type="caution">
    <text evidence="4">The sequence shown here is derived from an EMBL/GenBank/DDBJ whole genome shotgun (WGS) entry which is preliminary data.</text>
</comment>
<evidence type="ECO:0000256" key="2">
    <source>
        <dbReference type="PROSITE-ProRule" id="PRU00591"/>
    </source>
</evidence>
<name>A0ABS8EZ05_9FIRM</name>
<dbReference type="InterPro" id="IPR036514">
    <property type="entry name" value="SGNH_hydro_sf"/>
</dbReference>
<feature type="repeat" description="Cell wall-binding" evidence="2">
    <location>
        <begin position="68"/>
        <end position="87"/>
    </location>
</feature>
<organism evidence="4 5">
    <name type="scientific">Hominisplanchenecus faecis</name>
    <dbReference type="NCBI Taxonomy" id="2885351"/>
    <lineage>
        <taxon>Bacteria</taxon>
        <taxon>Bacillati</taxon>
        <taxon>Bacillota</taxon>
        <taxon>Clostridia</taxon>
        <taxon>Lachnospirales</taxon>
        <taxon>Lachnospiraceae</taxon>
        <taxon>Hominisplanchenecus</taxon>
    </lineage>
</organism>
<dbReference type="Proteomes" id="UP001299235">
    <property type="component" value="Unassembled WGS sequence"/>
</dbReference>
<dbReference type="Pfam" id="PF19127">
    <property type="entry name" value="Choline_bind_3"/>
    <property type="match status" value="1"/>
</dbReference>
<feature type="repeat" description="Cell wall-binding" evidence="2">
    <location>
        <begin position="133"/>
        <end position="152"/>
    </location>
</feature>
<dbReference type="RefSeq" id="WP_248835880.1">
    <property type="nucleotide sequence ID" value="NZ_JAJEQE010000052.1"/>
</dbReference>
<keyword evidence="5" id="KW-1185">Reference proteome</keyword>
<feature type="repeat" description="Cell wall-binding" evidence="2">
    <location>
        <begin position="88"/>
        <end position="107"/>
    </location>
</feature>
<keyword evidence="1" id="KW-0677">Repeat</keyword>
<protein>
    <submittedName>
        <fullName evidence="4">Uncharacterized protein</fullName>
    </submittedName>
</protein>
<evidence type="ECO:0000256" key="1">
    <source>
        <dbReference type="ARBA" id="ARBA00022737"/>
    </source>
</evidence>
<feature type="signal peptide" evidence="3">
    <location>
        <begin position="1"/>
        <end position="32"/>
    </location>
</feature>
<dbReference type="SUPFAM" id="SSF69360">
    <property type="entry name" value="Cell wall binding repeat"/>
    <property type="match status" value="1"/>
</dbReference>
<proteinExistence type="predicted"/>
<keyword evidence="3" id="KW-0732">Signal</keyword>
<dbReference type="Pfam" id="PF01473">
    <property type="entry name" value="Choline_bind_1"/>
    <property type="match status" value="2"/>
</dbReference>
<reference evidence="4 5" key="1">
    <citation type="submission" date="2021-10" db="EMBL/GenBank/DDBJ databases">
        <title>Anaerobic single-cell dispensing facilitates the cultivation of human gut bacteria.</title>
        <authorList>
            <person name="Afrizal A."/>
        </authorList>
    </citation>
    <scope>NUCLEOTIDE SEQUENCE [LARGE SCALE GENOMIC DNA]</scope>
    <source>
        <strain evidence="4 5">CLA-AA-H246</strain>
    </source>
</reference>
<accession>A0ABS8EZ05</accession>
<gene>
    <name evidence="4" type="ORF">LKD42_12340</name>
</gene>
<dbReference type="Gene3D" id="3.40.50.1110">
    <property type="entry name" value="SGNH hydrolase"/>
    <property type="match status" value="1"/>
</dbReference>
<dbReference type="PROSITE" id="PS51170">
    <property type="entry name" value="CW"/>
    <property type="match status" value="3"/>
</dbReference>
<evidence type="ECO:0000256" key="3">
    <source>
        <dbReference type="SAM" id="SignalP"/>
    </source>
</evidence>
<dbReference type="Gene3D" id="2.10.270.10">
    <property type="entry name" value="Cholin Binding"/>
    <property type="match status" value="1"/>
</dbReference>
<dbReference type="SUPFAM" id="SSF52266">
    <property type="entry name" value="SGNH hydrolase"/>
    <property type="match status" value="1"/>
</dbReference>
<evidence type="ECO:0000313" key="4">
    <source>
        <dbReference type="EMBL" id="MCC2150018.1"/>
    </source>
</evidence>
<dbReference type="InterPro" id="IPR018337">
    <property type="entry name" value="Cell_wall/Cho-bd_repeat"/>
</dbReference>
<evidence type="ECO:0000313" key="5">
    <source>
        <dbReference type="Proteomes" id="UP001299235"/>
    </source>
</evidence>
<sequence>MSKQRKRKYLQIVVTFLCICMLGGFSGKQVHAETGYALIPKVKEAQTGWFVKYWSGWKYIYANGKCPKNKWKKINNKIYYFDKNGYRQTGWKKYKNSWYYLRKSGKNKGALCTGWKTISGKRYFLAKKTGARVTGWHTIKNTLYYFNNKGVLQKGKTVGEYQLDEITGAAIKIATEPDTSEVTDDSNTTGGDADNTATTVNKLHIFVGDSRTVGLSNAMGCVSYDKLLQIRTEENLTEYYLAEVGSGYSWYSTKALPRLVKMLNENPAATVILNHGINDLGNIDQYIASYQWLIGVYPNTKFVIMSVNPVNRKLYKGYAKPANITVFNQKMQAAFPNNFVNTYQYLQSMGFNTADGLHYDSLTYMNLYNYMQPYL</sequence>
<feature type="chain" id="PRO_5046308815" evidence="3">
    <location>
        <begin position="33"/>
        <end position="375"/>
    </location>
</feature>